<protein>
    <submittedName>
        <fullName evidence="1">Uncharacterized protein</fullName>
    </submittedName>
</protein>
<accession>A0A0B7AFZ6</accession>
<dbReference type="EMBL" id="HACG01032692">
    <property type="protein sequence ID" value="CEK79557.1"/>
    <property type="molecule type" value="Transcribed_RNA"/>
</dbReference>
<organism evidence="1">
    <name type="scientific">Arion vulgaris</name>
    <dbReference type="NCBI Taxonomy" id="1028688"/>
    <lineage>
        <taxon>Eukaryota</taxon>
        <taxon>Metazoa</taxon>
        <taxon>Spiralia</taxon>
        <taxon>Lophotrochozoa</taxon>
        <taxon>Mollusca</taxon>
        <taxon>Gastropoda</taxon>
        <taxon>Heterobranchia</taxon>
        <taxon>Euthyneura</taxon>
        <taxon>Panpulmonata</taxon>
        <taxon>Eupulmonata</taxon>
        <taxon>Stylommatophora</taxon>
        <taxon>Helicina</taxon>
        <taxon>Arionoidea</taxon>
        <taxon>Arionidae</taxon>
        <taxon>Arion</taxon>
    </lineage>
</organism>
<sequence>LVSVVDSPHLHVISPLGNLEWQPGPLLRRILQQPYLQAYLCFNDNEVGTPYITQL</sequence>
<proteinExistence type="predicted"/>
<gene>
    <name evidence="1" type="primary">ORF116133</name>
</gene>
<evidence type="ECO:0000313" key="1">
    <source>
        <dbReference type="EMBL" id="CEK79557.1"/>
    </source>
</evidence>
<name>A0A0B7AFZ6_9EUPU</name>
<dbReference type="AlphaFoldDB" id="A0A0B7AFZ6"/>
<reference evidence="1" key="1">
    <citation type="submission" date="2014-12" db="EMBL/GenBank/DDBJ databases">
        <title>Insight into the proteome of Arion vulgaris.</title>
        <authorList>
            <person name="Aradska J."/>
            <person name="Bulat T."/>
            <person name="Smidak R."/>
            <person name="Sarate P."/>
            <person name="Gangsoo J."/>
            <person name="Sialana F."/>
            <person name="Bilban M."/>
            <person name="Lubec G."/>
        </authorList>
    </citation>
    <scope>NUCLEOTIDE SEQUENCE</scope>
    <source>
        <tissue evidence="1">Skin</tissue>
    </source>
</reference>
<feature type="non-terminal residue" evidence="1">
    <location>
        <position position="1"/>
    </location>
</feature>